<dbReference type="PANTHER" id="PTHR48100:SF15">
    <property type="entry name" value="SEDOHEPTULOSE 1,7-BISPHOSPHATASE"/>
    <property type="match status" value="1"/>
</dbReference>
<dbReference type="GO" id="GO:0101006">
    <property type="term" value="F:protein histidine phosphatase activity"/>
    <property type="evidence" value="ECO:0007669"/>
    <property type="project" value="TreeGrafter"/>
</dbReference>
<dbReference type="Gene3D" id="3.40.50.1240">
    <property type="entry name" value="Phosphoglycerate mutase-like"/>
    <property type="match status" value="1"/>
</dbReference>
<dbReference type="SUPFAM" id="SSF53254">
    <property type="entry name" value="Phosphoglycerate mutase-like"/>
    <property type="match status" value="1"/>
</dbReference>
<dbReference type="PANTHER" id="PTHR48100">
    <property type="entry name" value="BROAD-SPECIFICITY PHOSPHATASE YOR283W-RELATED"/>
    <property type="match status" value="1"/>
</dbReference>
<dbReference type="SMART" id="SM00855">
    <property type="entry name" value="PGAM"/>
    <property type="match status" value="1"/>
</dbReference>
<comment type="caution">
    <text evidence="2">The sequence shown here is derived from an EMBL/GenBank/DDBJ whole genome shotgun (WGS) entry which is preliminary data.</text>
</comment>
<dbReference type="AlphaFoldDB" id="F2B116"/>
<sequence length="191" mass="21193">MRHGETEWSLSGQHTGRADIALTANGEDEARQLGERLGLFSFNHVLSSPLRRASRTCELAGLSQYVKVEKDLIEWDDGDYEGRTSAEIHATRPEWNVFRDGCPGGEMPDEISTRADRLIERLTKLDGNVALFSHSHFGRVLAARWIGLAVEHAQSLLLSTASLSILGYEHDRPAIALWNSAPLSQFAEVDP</sequence>
<dbReference type="InterPro" id="IPR050275">
    <property type="entry name" value="PGM_Phosphatase"/>
</dbReference>
<dbReference type="InterPro" id="IPR013078">
    <property type="entry name" value="His_Pase_superF_clade-1"/>
</dbReference>
<evidence type="ECO:0000313" key="2">
    <source>
        <dbReference type="EMBL" id="EGF24368.1"/>
    </source>
</evidence>
<dbReference type="Proteomes" id="UP000006222">
    <property type="component" value="Unassembled WGS sequence"/>
</dbReference>
<organism evidence="2 3">
    <name type="scientific">Rhodopirellula baltica WH47</name>
    <dbReference type="NCBI Taxonomy" id="991778"/>
    <lineage>
        <taxon>Bacteria</taxon>
        <taxon>Pseudomonadati</taxon>
        <taxon>Planctomycetota</taxon>
        <taxon>Planctomycetia</taxon>
        <taxon>Pirellulales</taxon>
        <taxon>Pirellulaceae</taxon>
        <taxon>Rhodopirellula</taxon>
    </lineage>
</organism>
<dbReference type="CDD" id="cd07067">
    <property type="entry name" value="HP_PGM_like"/>
    <property type="match status" value="1"/>
</dbReference>
<name>F2B116_RHOBT</name>
<dbReference type="Pfam" id="PF00300">
    <property type="entry name" value="His_Phos_1"/>
    <property type="match status" value="1"/>
</dbReference>
<gene>
    <name evidence="2" type="ORF">RBWH47_02913</name>
</gene>
<proteinExistence type="predicted"/>
<dbReference type="InterPro" id="IPR029033">
    <property type="entry name" value="His_PPase_superfam"/>
</dbReference>
<accession>F2B116</accession>
<evidence type="ECO:0000256" key="1">
    <source>
        <dbReference type="PIRSR" id="PIRSR613078-2"/>
    </source>
</evidence>
<dbReference type="PATRIC" id="fig|991778.3.peg.6017"/>
<dbReference type="EMBL" id="AFAR01000293">
    <property type="protein sequence ID" value="EGF24368.1"/>
    <property type="molecule type" value="Genomic_DNA"/>
</dbReference>
<protein>
    <submittedName>
        <fullName evidence="2">Phosphoglycerate mutase family protein</fullName>
    </submittedName>
</protein>
<feature type="binding site" evidence="1">
    <location>
        <position position="52"/>
    </location>
    <ligand>
        <name>substrate</name>
    </ligand>
</feature>
<dbReference type="GO" id="GO:0070297">
    <property type="term" value="P:regulation of phosphorelay signal transduction system"/>
    <property type="evidence" value="ECO:0007669"/>
    <property type="project" value="TreeGrafter"/>
</dbReference>
<feature type="binding site" evidence="1">
    <location>
        <begin position="15"/>
        <end position="16"/>
    </location>
    <ligand>
        <name>substrate</name>
    </ligand>
</feature>
<evidence type="ECO:0000313" key="3">
    <source>
        <dbReference type="Proteomes" id="UP000006222"/>
    </source>
</evidence>
<reference evidence="2 3" key="1">
    <citation type="journal article" date="2013" name="Mar. Genomics">
        <title>Expression of sulfatases in Rhodopirellula baltica and the diversity of sulfatases in the genus Rhodopirellula.</title>
        <authorList>
            <person name="Wegner C.E."/>
            <person name="Richter-Heitmann T."/>
            <person name="Klindworth A."/>
            <person name="Klockow C."/>
            <person name="Richter M."/>
            <person name="Achstetter T."/>
            <person name="Glockner F.O."/>
            <person name="Harder J."/>
        </authorList>
    </citation>
    <scope>NUCLEOTIDE SEQUENCE [LARGE SCALE GENOMIC DNA]</scope>
    <source>
        <strain evidence="2 3">WH47</strain>
    </source>
</reference>